<dbReference type="Gene3D" id="1.20.140.10">
    <property type="entry name" value="Butyryl-CoA Dehydrogenase, subunit A, domain 3"/>
    <property type="match status" value="1"/>
</dbReference>
<gene>
    <name evidence="7" type="ORF">BJN34_12590</name>
</gene>
<dbReference type="RefSeq" id="WP_078196912.1">
    <property type="nucleotide sequence ID" value="NZ_CP017757.2"/>
</dbReference>
<dbReference type="GO" id="GO:0050660">
    <property type="term" value="F:flavin adenine dinucleotide binding"/>
    <property type="evidence" value="ECO:0007669"/>
    <property type="project" value="InterPro"/>
</dbReference>
<dbReference type="AlphaFoldDB" id="A0A1U9UQ88"/>
<dbReference type="Gene3D" id="1.10.540.10">
    <property type="entry name" value="Acyl-CoA dehydrogenase/oxidase, N-terminal domain"/>
    <property type="match status" value="1"/>
</dbReference>
<dbReference type="PANTHER" id="PTHR43884:SF20">
    <property type="entry name" value="ACYL-COA DEHYDROGENASE FADE28"/>
    <property type="match status" value="1"/>
</dbReference>
<evidence type="ECO:0000256" key="2">
    <source>
        <dbReference type="ARBA" id="ARBA00009347"/>
    </source>
</evidence>
<dbReference type="SUPFAM" id="SSF47203">
    <property type="entry name" value="Acyl-CoA dehydrogenase C-terminal domain-like"/>
    <property type="match status" value="1"/>
</dbReference>
<dbReference type="InterPro" id="IPR036250">
    <property type="entry name" value="AcylCo_DH-like_C"/>
</dbReference>
<proteinExistence type="inferred from homology"/>
<name>A0A1U9UQ88_CUPNE</name>
<evidence type="ECO:0000256" key="3">
    <source>
        <dbReference type="ARBA" id="ARBA00022630"/>
    </source>
</evidence>
<keyword evidence="5" id="KW-0560">Oxidoreductase</keyword>
<dbReference type="InterPro" id="IPR037069">
    <property type="entry name" value="AcylCoA_DH/ox_N_sf"/>
</dbReference>
<dbReference type="InterPro" id="IPR009075">
    <property type="entry name" value="AcylCo_DH/oxidase_C"/>
</dbReference>
<dbReference type="SUPFAM" id="SSF56645">
    <property type="entry name" value="Acyl-CoA dehydrogenase NM domain-like"/>
    <property type="match status" value="1"/>
</dbReference>
<evidence type="ECO:0000313" key="8">
    <source>
        <dbReference type="Proteomes" id="UP000189627"/>
    </source>
</evidence>
<dbReference type="GO" id="GO:0003995">
    <property type="term" value="F:acyl-CoA dehydrogenase activity"/>
    <property type="evidence" value="ECO:0007669"/>
    <property type="project" value="TreeGrafter"/>
</dbReference>
<dbReference type="OrthoDB" id="2450120at2"/>
<dbReference type="PANTHER" id="PTHR43884">
    <property type="entry name" value="ACYL-COA DEHYDROGENASE"/>
    <property type="match status" value="1"/>
</dbReference>
<keyword evidence="4" id="KW-0274">FAD</keyword>
<accession>A0A1U9UQ88</accession>
<evidence type="ECO:0000313" key="7">
    <source>
        <dbReference type="EMBL" id="AQV94719.1"/>
    </source>
</evidence>
<evidence type="ECO:0000256" key="5">
    <source>
        <dbReference type="ARBA" id="ARBA00023002"/>
    </source>
</evidence>
<reference evidence="8" key="1">
    <citation type="submission" date="2017-02" db="EMBL/GenBank/DDBJ databases">
        <title>Complete genome sequence of Cupriavidus necator strain NH9, a 3-chlorobenzoate degrader.</title>
        <authorList>
            <person name="Moriuchi R."/>
            <person name="Dohra H."/>
            <person name="Ogawa N."/>
        </authorList>
    </citation>
    <scope>NUCLEOTIDE SEQUENCE [LARGE SCALE GENOMIC DNA]</scope>
    <source>
        <strain evidence="8">NH9</strain>
    </source>
</reference>
<keyword evidence="7" id="KW-0808">Transferase</keyword>
<organism evidence="7 8">
    <name type="scientific">Cupriavidus necator</name>
    <name type="common">Alcaligenes eutrophus</name>
    <name type="synonym">Ralstonia eutropha</name>
    <dbReference type="NCBI Taxonomy" id="106590"/>
    <lineage>
        <taxon>Bacteria</taxon>
        <taxon>Pseudomonadati</taxon>
        <taxon>Pseudomonadota</taxon>
        <taxon>Betaproteobacteria</taxon>
        <taxon>Burkholderiales</taxon>
        <taxon>Burkholderiaceae</taxon>
        <taxon>Cupriavidus</taxon>
    </lineage>
</organism>
<feature type="domain" description="Acyl-CoA dehydrogenase/oxidase C-terminal" evidence="6">
    <location>
        <begin position="183"/>
        <end position="305"/>
    </location>
</feature>
<protein>
    <submittedName>
        <fullName evidence="7">Acetyl-CoA acetyltransferase</fullName>
    </submittedName>
</protein>
<dbReference type="Proteomes" id="UP000189627">
    <property type="component" value="Chromosome 1"/>
</dbReference>
<keyword evidence="3" id="KW-0285">Flavoprotein</keyword>
<comment type="cofactor">
    <cofactor evidence="1">
        <name>FAD</name>
        <dbReference type="ChEBI" id="CHEBI:57692"/>
    </cofactor>
</comment>
<comment type="similarity">
    <text evidence="2">Belongs to the acyl-CoA dehydrogenase family.</text>
</comment>
<dbReference type="KEGG" id="cuh:BJN34_12590"/>
<dbReference type="EMBL" id="CP017757">
    <property type="protein sequence ID" value="AQV94719.1"/>
    <property type="molecule type" value="Genomic_DNA"/>
</dbReference>
<dbReference type="Pfam" id="PF00441">
    <property type="entry name" value="Acyl-CoA_dh_1"/>
    <property type="match status" value="1"/>
</dbReference>
<evidence type="ECO:0000256" key="1">
    <source>
        <dbReference type="ARBA" id="ARBA00001974"/>
    </source>
</evidence>
<dbReference type="InterPro" id="IPR009100">
    <property type="entry name" value="AcylCoA_DH/oxidase_NM_dom_sf"/>
</dbReference>
<evidence type="ECO:0000256" key="4">
    <source>
        <dbReference type="ARBA" id="ARBA00022827"/>
    </source>
</evidence>
<sequence>MTDSLLEGFERALADLCADEAVRRSEAGEGAAAQWAAIDALGYTDALVPAECGGAGLSLSDAFPLFLAAGRAGLSHPFAETAIARAMLAKAGRESAGECIAIAPAAAAGQRIVCRSVPGGALADLVLTQWHGEWLLLPVSAAARTPGIYRPQASASLHWQSADEAVFRFHEDGADIIALCNAAHAAGMAGAMQRVLAMSVAYVNDRQQFGRAISQFQAMQQELSVMAEQTSSSVFAARLGCAADSYLPDPLRAATAKLRACEAGERVAAIAHAVHGAIGITEELALGLFTRRLHEGRSVAGSESYCATLLGDALFAQDGASSQVILDFARNQLAHHA</sequence>
<dbReference type="GO" id="GO:0016740">
    <property type="term" value="F:transferase activity"/>
    <property type="evidence" value="ECO:0007669"/>
    <property type="project" value="UniProtKB-KW"/>
</dbReference>
<evidence type="ECO:0000259" key="6">
    <source>
        <dbReference type="Pfam" id="PF00441"/>
    </source>
</evidence>